<dbReference type="PANTHER" id="PTHR30535">
    <property type="entry name" value="VITAMIN B12-BINDING PROTEIN"/>
    <property type="match status" value="1"/>
</dbReference>
<dbReference type="NCBIfam" id="NF038402">
    <property type="entry name" value="TroA_like"/>
    <property type="match status" value="1"/>
</dbReference>
<dbReference type="PROSITE" id="PS50983">
    <property type="entry name" value="FE_B12_PBP"/>
    <property type="match status" value="1"/>
</dbReference>
<evidence type="ECO:0000256" key="1">
    <source>
        <dbReference type="ARBA" id="ARBA00022729"/>
    </source>
</evidence>
<evidence type="ECO:0000313" key="4">
    <source>
        <dbReference type="EMBL" id="SUZ90512.1"/>
    </source>
</evidence>
<protein>
    <recommendedName>
        <fullName evidence="3">Fe/B12 periplasmic-binding domain-containing protein</fullName>
    </recommendedName>
</protein>
<dbReference type="InterPro" id="IPR054828">
    <property type="entry name" value="Vit_B12_bind_prot"/>
</dbReference>
<dbReference type="PANTHER" id="PTHR30535:SF34">
    <property type="entry name" value="MOLYBDATE-BINDING PROTEIN MOLA"/>
    <property type="match status" value="1"/>
</dbReference>
<name>A0A381RFD7_9ZZZZ</name>
<evidence type="ECO:0000259" key="3">
    <source>
        <dbReference type="PROSITE" id="PS50983"/>
    </source>
</evidence>
<dbReference type="Gene3D" id="3.40.50.1980">
    <property type="entry name" value="Nitrogenase molybdenum iron protein domain"/>
    <property type="match status" value="2"/>
</dbReference>
<feature type="region of interest" description="Disordered" evidence="2">
    <location>
        <begin position="1"/>
        <end position="25"/>
    </location>
</feature>
<evidence type="ECO:0000256" key="2">
    <source>
        <dbReference type="SAM" id="MobiDB-lite"/>
    </source>
</evidence>
<dbReference type="AlphaFoldDB" id="A0A381RFD7"/>
<organism evidence="4">
    <name type="scientific">marine metagenome</name>
    <dbReference type="NCBI Taxonomy" id="408172"/>
    <lineage>
        <taxon>unclassified sequences</taxon>
        <taxon>metagenomes</taxon>
        <taxon>ecological metagenomes</taxon>
    </lineage>
</organism>
<dbReference type="InterPro" id="IPR050902">
    <property type="entry name" value="ABC_Transporter_SBP"/>
</dbReference>
<dbReference type="SUPFAM" id="SSF53807">
    <property type="entry name" value="Helical backbone' metal receptor"/>
    <property type="match status" value="1"/>
</dbReference>
<sequence>MGAGDQVVGVGSFDTHPPDITTRPRVGGLLDPDMEQIFALRPDLVLLYGSQQNQAEQLARAGIQVLPYTHGGIDDTLSVISHLGMQIKRPNDAKRLIHSMQAELENVRARVAQRERPSVLLVFGREPGALRNIYASGGTGFLHDMLEAAGGRNVLAHIARESLQITSEAILASAPDVVIELTYDDRMTQETRAAEVAVWNRLPAVPAVRNQQVHLLLGNHFVQPGPRLAEATTAIARALHPEAFLPLLELAR</sequence>
<keyword evidence="1" id="KW-0732">Signal</keyword>
<reference evidence="4" key="1">
    <citation type="submission" date="2018-05" db="EMBL/GenBank/DDBJ databases">
        <authorList>
            <person name="Lanie J.A."/>
            <person name="Ng W.-L."/>
            <person name="Kazmierczak K.M."/>
            <person name="Andrzejewski T.M."/>
            <person name="Davidsen T.M."/>
            <person name="Wayne K.J."/>
            <person name="Tettelin H."/>
            <person name="Glass J.I."/>
            <person name="Rusch D."/>
            <person name="Podicherti R."/>
            <person name="Tsui H.-C.T."/>
            <person name="Winkler M.E."/>
        </authorList>
    </citation>
    <scope>NUCLEOTIDE SEQUENCE</scope>
</reference>
<dbReference type="Pfam" id="PF01497">
    <property type="entry name" value="Peripla_BP_2"/>
    <property type="match status" value="1"/>
</dbReference>
<feature type="domain" description="Fe/B12 periplasmic-binding" evidence="3">
    <location>
        <begin position="1"/>
        <end position="243"/>
    </location>
</feature>
<dbReference type="EMBL" id="UINC01001900">
    <property type="protein sequence ID" value="SUZ90512.1"/>
    <property type="molecule type" value="Genomic_DNA"/>
</dbReference>
<accession>A0A381RFD7</accession>
<dbReference type="GO" id="GO:0071281">
    <property type="term" value="P:cellular response to iron ion"/>
    <property type="evidence" value="ECO:0007669"/>
    <property type="project" value="TreeGrafter"/>
</dbReference>
<dbReference type="InterPro" id="IPR002491">
    <property type="entry name" value="ABC_transptr_periplasmic_BD"/>
</dbReference>
<proteinExistence type="predicted"/>
<gene>
    <name evidence="4" type="ORF">METZ01_LOCUS43366</name>
</gene>